<dbReference type="EMBL" id="DAAWEG010000040">
    <property type="protein sequence ID" value="HAF7576558.1"/>
    <property type="molecule type" value="Genomic_DNA"/>
</dbReference>
<dbReference type="EMBL" id="AAIEKX010000030">
    <property type="protein sequence ID" value="ECD3524231.1"/>
    <property type="molecule type" value="Genomic_DNA"/>
</dbReference>
<dbReference type="InterPro" id="IPR013321">
    <property type="entry name" value="Arc_rbn_hlx_hlx"/>
</dbReference>
<evidence type="ECO:0000313" key="12">
    <source>
        <dbReference type="EMBL" id="HAE7432960.1"/>
    </source>
</evidence>
<dbReference type="EMBL" id="AAGHPZ010000046">
    <property type="protein sequence ID" value="EBO1625361.1"/>
    <property type="molecule type" value="Genomic_DNA"/>
</dbReference>
<evidence type="ECO:0000313" key="8">
    <source>
        <dbReference type="EMBL" id="ECV7043055.1"/>
    </source>
</evidence>
<dbReference type="RefSeq" id="WP_077698048.1">
    <property type="nucleotide sequence ID" value="NZ_QDPQ01000027.1"/>
</dbReference>
<evidence type="ECO:0000313" key="5">
    <source>
        <dbReference type="EMBL" id="ECD4200864.1"/>
    </source>
</evidence>
<dbReference type="InterPro" id="IPR008651">
    <property type="entry name" value="Uncharacterised_HicB"/>
</dbReference>
<sequence>MQKQIHIKMSQELHLKLKIEAAKSGVTLQDFVIRVISEHFLEKENKKVVNND</sequence>
<evidence type="ECO:0000313" key="10">
    <source>
        <dbReference type="EMBL" id="HAE2573409.1"/>
    </source>
</evidence>
<dbReference type="Pfam" id="PF05534">
    <property type="entry name" value="HicB"/>
    <property type="match status" value="1"/>
</dbReference>
<dbReference type="EMBL" id="AAKUAQ010000058">
    <property type="protein sequence ID" value="ECV7043055.1"/>
    <property type="molecule type" value="Genomic_DNA"/>
</dbReference>
<dbReference type="EMBL" id="DAARIN010000054">
    <property type="protein sequence ID" value="HAE2573409.1"/>
    <property type="molecule type" value="Genomic_DNA"/>
</dbReference>
<dbReference type="GO" id="GO:0043565">
    <property type="term" value="F:sequence-specific DNA binding"/>
    <property type="evidence" value="ECO:0007669"/>
    <property type="project" value="UniProtKB-ARBA"/>
</dbReference>
<evidence type="ECO:0000313" key="11">
    <source>
        <dbReference type="EMBL" id="HAE4057515.1"/>
    </source>
</evidence>
<reference evidence="5" key="5">
    <citation type="submission" date="2019-03" db="EMBL/GenBank/DDBJ databases">
        <authorList>
            <person name="Ashton P.M."/>
            <person name="Dallman T."/>
            <person name="Nair S."/>
            <person name="De Pinna E."/>
            <person name="Peters T."/>
            <person name="Grant K."/>
        </authorList>
    </citation>
    <scope>NUCLEOTIDE SEQUENCE</scope>
    <source>
        <strain evidence="8">14873</strain>
        <strain evidence="5">301730</strain>
        <strain evidence="4">329866</strain>
        <strain evidence="3">394012</strain>
        <strain evidence="2">488731</strain>
    </source>
</reference>
<reference evidence="7" key="3">
    <citation type="submission" date="2018-07" db="EMBL/GenBank/DDBJ databases">
        <authorList>
            <consortium name="GenomeTrakr network: Whole genome sequencing for foodborne pathogen traceback"/>
        </authorList>
    </citation>
    <scope>NUCLEOTIDE SEQUENCE</scope>
    <source>
        <strain evidence="1">FSIS11816371</strain>
        <strain evidence="7">FSIS31800715</strain>
    </source>
</reference>
<dbReference type="EMBL" id="AAKSIW010000087">
    <property type="protein sequence ID" value="ECV2359366.1"/>
    <property type="molecule type" value="Genomic_DNA"/>
</dbReference>
<evidence type="ECO:0000313" key="6">
    <source>
        <dbReference type="EMBL" id="ECU3439531.1"/>
    </source>
</evidence>
<dbReference type="EMBL" id="AAIEQN010000116">
    <property type="protein sequence ID" value="ECD4200864.1"/>
    <property type="molecule type" value="Genomic_DNA"/>
</dbReference>
<dbReference type="EMBL" id="AAGVCK010000035">
    <property type="protein sequence ID" value="EBS3167914.1"/>
    <property type="molecule type" value="Genomic_DNA"/>
</dbReference>
<evidence type="ECO:0000313" key="1">
    <source>
        <dbReference type="EMBL" id="EBO1625361.1"/>
    </source>
</evidence>
<dbReference type="Gene3D" id="1.10.1220.10">
    <property type="entry name" value="Met repressor-like"/>
    <property type="match status" value="1"/>
</dbReference>
<evidence type="ECO:0000313" key="3">
    <source>
        <dbReference type="EMBL" id="EBV1816944.1"/>
    </source>
</evidence>
<dbReference type="AlphaFoldDB" id="A0A3Z3I3C1"/>
<organism evidence="5">
    <name type="scientific">Salmonella muenchen</name>
    <dbReference type="NCBI Taxonomy" id="596"/>
    <lineage>
        <taxon>Bacteria</taxon>
        <taxon>Pseudomonadati</taxon>
        <taxon>Pseudomonadota</taxon>
        <taxon>Gammaproteobacteria</taxon>
        <taxon>Enterobacterales</taxon>
        <taxon>Enterobacteriaceae</taxon>
        <taxon>Salmonella</taxon>
    </lineage>
</organism>
<dbReference type="EMBL" id="DAASXL010000025">
    <property type="protein sequence ID" value="HAE7432960.1"/>
    <property type="molecule type" value="Genomic_DNA"/>
</dbReference>
<evidence type="ECO:0000313" key="2">
    <source>
        <dbReference type="EMBL" id="EBS3167914.1"/>
    </source>
</evidence>
<evidence type="ECO:0000313" key="13">
    <source>
        <dbReference type="EMBL" id="HAF7576558.1"/>
    </source>
</evidence>
<dbReference type="EMBL" id="AALRTA010000027">
    <property type="protein sequence ID" value="EDC6845113.1"/>
    <property type="molecule type" value="Genomic_DNA"/>
</dbReference>
<dbReference type="EMBL" id="AAKPQN010000084">
    <property type="protein sequence ID" value="ECU3439531.1"/>
    <property type="molecule type" value="Genomic_DNA"/>
</dbReference>
<dbReference type="EMBL" id="DAARVA010000012">
    <property type="protein sequence ID" value="HAE4057515.1"/>
    <property type="molecule type" value="Genomic_DNA"/>
</dbReference>
<proteinExistence type="predicted"/>
<evidence type="ECO:0000313" key="7">
    <source>
        <dbReference type="EMBL" id="ECV2359366.1"/>
    </source>
</evidence>
<dbReference type="SUPFAM" id="SSF47598">
    <property type="entry name" value="Ribbon-helix-helix"/>
    <property type="match status" value="1"/>
</dbReference>
<dbReference type="EMBL" id="AAHEJC010000041">
    <property type="protein sequence ID" value="EBV1816944.1"/>
    <property type="molecule type" value="Genomic_DNA"/>
</dbReference>
<name>A0A3Z3I3C1_SALMU</name>
<accession>A0A3Z3I3C1</accession>
<reference evidence="9" key="2">
    <citation type="submission" date="2018-07" db="EMBL/GenBank/DDBJ databases">
        <authorList>
            <consortium name="NARMS: The National Antimicrobial Resistance Monitoring System"/>
        </authorList>
    </citation>
    <scope>NUCLEOTIDE SEQUENCE</scope>
    <source>
        <strain evidence="6">FSIS11812718</strain>
        <strain evidence="9">FSIS1607720</strain>
    </source>
</reference>
<protein>
    <submittedName>
        <fullName evidence="5">Toxin-antitoxin system HicB family antitoxin</fullName>
    </submittedName>
</protein>
<evidence type="ECO:0000313" key="4">
    <source>
        <dbReference type="EMBL" id="ECD3524231.1"/>
    </source>
</evidence>
<dbReference type="InterPro" id="IPR010985">
    <property type="entry name" value="Ribbon_hlx_hlx"/>
</dbReference>
<dbReference type="GO" id="GO:0006355">
    <property type="term" value="P:regulation of DNA-templated transcription"/>
    <property type="evidence" value="ECO:0007669"/>
    <property type="project" value="InterPro"/>
</dbReference>
<comment type="caution">
    <text evidence="5">The sequence shown here is derived from an EMBL/GenBank/DDBJ whole genome shotgun (WGS) entry which is preliminary data.</text>
</comment>
<reference evidence="10" key="4">
    <citation type="submission" date="2018-07" db="EMBL/GenBank/DDBJ databases">
        <authorList>
            <consortium name="NCBI Pathogen Detection Project"/>
        </authorList>
    </citation>
    <scope>NUCLEOTIDE SEQUENCE</scope>
    <source>
        <strain evidence="12">09-1997</strain>
        <strain evidence="11">10-0097</strain>
        <strain evidence="10">11-2581</strain>
        <strain evidence="13">IP 11/88</strain>
    </source>
</reference>
<evidence type="ECO:0000313" key="9">
    <source>
        <dbReference type="EMBL" id="EDC6845113.1"/>
    </source>
</evidence>
<reference evidence="10" key="1">
    <citation type="journal article" date="2018" name="Genome Biol.">
        <title>SKESA: strategic k-mer extension for scrupulous assemblies.</title>
        <authorList>
            <person name="Souvorov A."/>
            <person name="Agarwala R."/>
            <person name="Lipman D.J."/>
        </authorList>
    </citation>
    <scope>NUCLEOTIDE SEQUENCE</scope>
    <source>
        <strain evidence="12">09-1997</strain>
        <strain evidence="11">10-0097</strain>
        <strain evidence="10">11-2581</strain>
        <strain evidence="13">IP 11/88</strain>
    </source>
</reference>
<gene>
    <name evidence="9" type="ORF">BI268_22800</name>
    <name evidence="3" type="ORF">DNZ40_24150</name>
    <name evidence="2" type="ORF">DSR33_24475</name>
    <name evidence="7" type="ORF">DT107_23980</name>
    <name evidence="6" type="ORF">DY550_23845</name>
    <name evidence="5" type="ORF">E0Y79_24860</name>
    <name evidence="1" type="ORF">EJP10_22815</name>
    <name evidence="4" type="ORF">EZ693_23690</name>
    <name evidence="10" type="ORF">G3328_004759</name>
    <name evidence="11" type="ORF">G4B39_001635</name>
    <name evidence="12" type="ORF">G4P04_004567</name>
    <name evidence="13" type="ORF">GNB45_004801</name>
    <name evidence="8" type="ORF">ZU22_23210</name>
</gene>